<name>A0A941EIQ0_9ACTN</name>
<dbReference type="Gene3D" id="3.40.50.150">
    <property type="entry name" value="Vaccinia Virus protein VP39"/>
    <property type="match status" value="1"/>
</dbReference>
<gene>
    <name evidence="2" type="ORF">KDK95_32835</name>
</gene>
<sequence length="217" mass="23829">MDWNAWHDKYDDPSSDYAQRLGVVRERIRDALDTAPPGPLRAISLCAGQGRDLIPVLAQHPRGREVHARLVELDPGNSERARELAAQAGLENVEIVTGDASLTDHYLDLAPADLVLVCGVYGNLRPADIENTVATCAALCATGGTVIWTRGRMPEPAVAPQIAAWHEQHGFEKVWLQEPEFQMCVGAYRYTAAPKPLEPGVSMFEFVGYDVLYPRPA</sequence>
<dbReference type="EMBL" id="JAGSOH010000188">
    <property type="protein sequence ID" value="MBR7831138.1"/>
    <property type="molecule type" value="Genomic_DNA"/>
</dbReference>
<dbReference type="CDD" id="cd02440">
    <property type="entry name" value="AdoMet_MTases"/>
    <property type="match status" value="1"/>
</dbReference>
<dbReference type="RefSeq" id="WP_212522254.1">
    <property type="nucleotide sequence ID" value="NZ_JAGSOH010000188.1"/>
</dbReference>
<dbReference type="Pfam" id="PF13649">
    <property type="entry name" value="Methyltransf_25"/>
    <property type="match status" value="1"/>
</dbReference>
<keyword evidence="3" id="KW-1185">Reference proteome</keyword>
<evidence type="ECO:0000313" key="3">
    <source>
        <dbReference type="Proteomes" id="UP000676325"/>
    </source>
</evidence>
<reference evidence="2" key="1">
    <citation type="submission" date="2021-04" db="EMBL/GenBank/DDBJ databases">
        <title>Genome based classification of Actinospica acidithermotolerans sp. nov., an actinobacterium isolated from an Indonesian hot spring.</title>
        <authorList>
            <person name="Kusuma A.B."/>
            <person name="Putra K.E."/>
            <person name="Nafisah S."/>
            <person name="Loh J."/>
            <person name="Nouioui I."/>
            <person name="Goodfellow M."/>
        </authorList>
    </citation>
    <scope>NUCLEOTIDE SEQUENCE</scope>
    <source>
        <strain evidence="2">MGRD01-02</strain>
    </source>
</reference>
<feature type="domain" description="Methyltransferase" evidence="1">
    <location>
        <begin position="45"/>
        <end position="144"/>
    </location>
</feature>
<dbReference type="InterPro" id="IPR041698">
    <property type="entry name" value="Methyltransf_25"/>
</dbReference>
<proteinExistence type="predicted"/>
<evidence type="ECO:0000313" key="2">
    <source>
        <dbReference type="EMBL" id="MBR7831138.1"/>
    </source>
</evidence>
<keyword evidence="2" id="KW-0808">Transferase</keyword>
<organism evidence="2 3">
    <name type="scientific">Actinospica acidithermotolerans</name>
    <dbReference type="NCBI Taxonomy" id="2828514"/>
    <lineage>
        <taxon>Bacteria</taxon>
        <taxon>Bacillati</taxon>
        <taxon>Actinomycetota</taxon>
        <taxon>Actinomycetes</taxon>
        <taxon>Catenulisporales</taxon>
        <taxon>Actinospicaceae</taxon>
        <taxon>Actinospica</taxon>
    </lineage>
</organism>
<dbReference type="GO" id="GO:0008168">
    <property type="term" value="F:methyltransferase activity"/>
    <property type="evidence" value="ECO:0007669"/>
    <property type="project" value="UniProtKB-KW"/>
</dbReference>
<keyword evidence="2" id="KW-0489">Methyltransferase</keyword>
<dbReference type="GO" id="GO:0032259">
    <property type="term" value="P:methylation"/>
    <property type="evidence" value="ECO:0007669"/>
    <property type="project" value="UniProtKB-KW"/>
</dbReference>
<dbReference type="Proteomes" id="UP000676325">
    <property type="component" value="Unassembled WGS sequence"/>
</dbReference>
<dbReference type="AlphaFoldDB" id="A0A941EIQ0"/>
<dbReference type="InterPro" id="IPR029063">
    <property type="entry name" value="SAM-dependent_MTases_sf"/>
</dbReference>
<accession>A0A941EIQ0</accession>
<protein>
    <submittedName>
        <fullName evidence="2">Class I SAM-dependent methyltransferase</fullName>
    </submittedName>
</protein>
<comment type="caution">
    <text evidence="2">The sequence shown here is derived from an EMBL/GenBank/DDBJ whole genome shotgun (WGS) entry which is preliminary data.</text>
</comment>
<dbReference type="SUPFAM" id="SSF53335">
    <property type="entry name" value="S-adenosyl-L-methionine-dependent methyltransferases"/>
    <property type="match status" value="1"/>
</dbReference>
<evidence type="ECO:0000259" key="1">
    <source>
        <dbReference type="Pfam" id="PF13649"/>
    </source>
</evidence>